<keyword evidence="6" id="KW-0418">Kinase</keyword>
<keyword evidence="11" id="KW-0812">Transmembrane</keyword>
<dbReference type="Proteomes" id="UP001489004">
    <property type="component" value="Unassembled WGS sequence"/>
</dbReference>
<evidence type="ECO:0000256" key="6">
    <source>
        <dbReference type="ARBA" id="ARBA00022777"/>
    </source>
</evidence>
<comment type="subcellular location">
    <subcellularLocation>
        <location evidence="1">Cytoplasm</location>
        <location evidence="1">Cytoskeleton</location>
        <location evidence="1">Cilium axoneme</location>
    </subcellularLocation>
</comment>
<keyword evidence="3" id="KW-0723">Serine/threonine-protein kinase</keyword>
<dbReference type="EMBL" id="JALJOR010000002">
    <property type="protein sequence ID" value="KAK9823802.1"/>
    <property type="molecule type" value="Genomic_DNA"/>
</dbReference>
<dbReference type="PANTHER" id="PTHR48005">
    <property type="entry name" value="LEUCINE RICH REPEAT KINASE 2"/>
    <property type="match status" value="1"/>
</dbReference>
<evidence type="ECO:0000256" key="5">
    <source>
        <dbReference type="ARBA" id="ARBA00022741"/>
    </source>
</evidence>
<feature type="compositionally biased region" description="Low complexity" evidence="10">
    <location>
        <begin position="634"/>
        <end position="659"/>
    </location>
</feature>
<sequence>MLQLRLELSSEEQEDRNPLCSQPTDTPGPARPLWHTPSDLVDRKHQRPVRGAAEASPWNTPALLAGKRGMNAQQSEASLGRWEPQAATITRSRGSTPLPDGPSPGVGCSRFEAGSNQAQLYVFGTESGKPQADVLVILKPLNDGDADLFCVPFPGLFDEFPPPGPQNYAWSSDFSQGQDFVFISRNDTAYSSGVTSSGTVKFVCAANQQRPEDVVTDFCYVGANICDSDGHLIRLDMSRFNLACAFPTKYIGAFPRLQKLSMARNNLKGDFGQIAAALENITTLDTLDLSYNPNVAGNLAPATPTGGICKLANTSLEFLDLTLDSTFGTIPACLLSKGSQLRAIFLGVNNLTGTIPDVIPVGSNLSSLTLNTNVNLTGTLPRSFANATELVTLDLSSNGFSGPIPTAFGQLPRLISIRLTKNAMQGTVPDSLASSPVLREFIAAHNQLERLPAAWLNASKPQGAFRYLDVSSNRIQGAFPRTLAASPTTLYLLLGDNYFSGTLPDMPGDYQNLATLNISTNAFSGTLPASLATSGIFNESQLATRTSTGDLVLTAHILDASNNQMSGAIPDYLSASALPPDLGVSVVLKGNNWTCPTSGNFTWLGLECIPATGLTVASKENRTAEAAQLPPPASGLSSSVPVAVSSAGPPTASSSTSSGGLSGGAIAGIVIGSIVGVALLVALVTLAFQKCTNRGQGWEKQELEMNRAYNGQ</sequence>
<comment type="catalytic activity">
    <reaction evidence="9">
        <text>L-seryl-[protein] + ATP = O-phospho-L-seryl-[protein] + ADP + H(+)</text>
        <dbReference type="Rhea" id="RHEA:17989"/>
        <dbReference type="Rhea" id="RHEA-COMP:9863"/>
        <dbReference type="Rhea" id="RHEA-COMP:11604"/>
        <dbReference type="ChEBI" id="CHEBI:15378"/>
        <dbReference type="ChEBI" id="CHEBI:29999"/>
        <dbReference type="ChEBI" id="CHEBI:30616"/>
        <dbReference type="ChEBI" id="CHEBI:83421"/>
        <dbReference type="ChEBI" id="CHEBI:456216"/>
        <dbReference type="EC" id="2.7.11.1"/>
    </reaction>
</comment>
<organism evidence="12 13">
    <name type="scientific">[Myrmecia] bisecta</name>
    <dbReference type="NCBI Taxonomy" id="41462"/>
    <lineage>
        <taxon>Eukaryota</taxon>
        <taxon>Viridiplantae</taxon>
        <taxon>Chlorophyta</taxon>
        <taxon>core chlorophytes</taxon>
        <taxon>Trebouxiophyceae</taxon>
        <taxon>Trebouxiales</taxon>
        <taxon>Trebouxiaceae</taxon>
        <taxon>Myrmecia</taxon>
    </lineage>
</organism>
<dbReference type="GO" id="GO:0005930">
    <property type="term" value="C:axoneme"/>
    <property type="evidence" value="ECO:0007669"/>
    <property type="project" value="UniProtKB-SubCell"/>
</dbReference>
<dbReference type="EC" id="2.7.11.1" evidence="2"/>
<evidence type="ECO:0000256" key="9">
    <source>
        <dbReference type="ARBA" id="ARBA00048679"/>
    </source>
</evidence>
<keyword evidence="7" id="KW-0067">ATP-binding</keyword>
<dbReference type="Gene3D" id="3.80.10.10">
    <property type="entry name" value="Ribonuclease Inhibitor"/>
    <property type="match status" value="1"/>
</dbReference>
<comment type="caution">
    <text evidence="12">The sequence shown here is derived from an EMBL/GenBank/DDBJ whole genome shotgun (WGS) entry which is preliminary data.</text>
</comment>
<dbReference type="AlphaFoldDB" id="A0AAW1QRW0"/>
<dbReference type="PANTHER" id="PTHR48005:SF13">
    <property type="entry name" value="SERINE_THREONINE-PROTEIN KINASE DDB_G0278509-RELATED"/>
    <property type="match status" value="1"/>
</dbReference>
<evidence type="ECO:0000313" key="12">
    <source>
        <dbReference type="EMBL" id="KAK9823802.1"/>
    </source>
</evidence>
<dbReference type="InterPro" id="IPR001611">
    <property type="entry name" value="Leu-rich_rpt"/>
</dbReference>
<name>A0AAW1QRW0_9CHLO</name>
<dbReference type="InterPro" id="IPR032675">
    <property type="entry name" value="LRR_dom_sf"/>
</dbReference>
<feature type="region of interest" description="Disordered" evidence="10">
    <location>
        <begin position="1"/>
        <end position="55"/>
    </location>
</feature>
<evidence type="ECO:0000256" key="3">
    <source>
        <dbReference type="ARBA" id="ARBA00022527"/>
    </source>
</evidence>
<evidence type="ECO:0000313" key="13">
    <source>
        <dbReference type="Proteomes" id="UP001489004"/>
    </source>
</evidence>
<keyword evidence="4" id="KW-0808">Transferase</keyword>
<dbReference type="Pfam" id="PF00560">
    <property type="entry name" value="LRR_1"/>
    <property type="match status" value="1"/>
</dbReference>
<evidence type="ECO:0000256" key="7">
    <source>
        <dbReference type="ARBA" id="ARBA00022840"/>
    </source>
</evidence>
<feature type="transmembrane region" description="Helical" evidence="11">
    <location>
        <begin position="665"/>
        <end position="688"/>
    </location>
</feature>
<evidence type="ECO:0000256" key="2">
    <source>
        <dbReference type="ARBA" id="ARBA00012513"/>
    </source>
</evidence>
<evidence type="ECO:0000256" key="1">
    <source>
        <dbReference type="ARBA" id="ARBA00004430"/>
    </source>
</evidence>
<dbReference type="SUPFAM" id="SSF52058">
    <property type="entry name" value="L domain-like"/>
    <property type="match status" value="1"/>
</dbReference>
<evidence type="ECO:0000256" key="10">
    <source>
        <dbReference type="SAM" id="MobiDB-lite"/>
    </source>
</evidence>
<evidence type="ECO:0000256" key="11">
    <source>
        <dbReference type="SAM" id="Phobius"/>
    </source>
</evidence>
<proteinExistence type="predicted"/>
<comment type="catalytic activity">
    <reaction evidence="8">
        <text>L-threonyl-[protein] + ATP = O-phospho-L-threonyl-[protein] + ADP + H(+)</text>
        <dbReference type="Rhea" id="RHEA:46608"/>
        <dbReference type="Rhea" id="RHEA-COMP:11060"/>
        <dbReference type="Rhea" id="RHEA-COMP:11605"/>
        <dbReference type="ChEBI" id="CHEBI:15378"/>
        <dbReference type="ChEBI" id="CHEBI:30013"/>
        <dbReference type="ChEBI" id="CHEBI:30616"/>
        <dbReference type="ChEBI" id="CHEBI:61977"/>
        <dbReference type="ChEBI" id="CHEBI:456216"/>
        <dbReference type="EC" id="2.7.11.1"/>
    </reaction>
</comment>
<keyword evidence="13" id="KW-1185">Reference proteome</keyword>
<keyword evidence="11" id="KW-1133">Transmembrane helix</keyword>
<keyword evidence="5" id="KW-0547">Nucleotide-binding</keyword>
<accession>A0AAW1QRW0</accession>
<keyword evidence="11" id="KW-0472">Membrane</keyword>
<protein>
    <recommendedName>
        <fullName evidence="2">non-specific serine/threonine protein kinase</fullName>
        <ecNumber evidence="2">2.7.11.1</ecNumber>
    </recommendedName>
</protein>
<evidence type="ECO:0000256" key="4">
    <source>
        <dbReference type="ARBA" id="ARBA00022679"/>
    </source>
</evidence>
<feature type="region of interest" description="Disordered" evidence="10">
    <location>
        <begin position="628"/>
        <end position="660"/>
    </location>
</feature>
<dbReference type="InterPro" id="IPR051420">
    <property type="entry name" value="Ser_Thr_Kinases_DiverseReg"/>
</dbReference>
<gene>
    <name evidence="12" type="ORF">WJX72_005593</name>
</gene>
<dbReference type="GO" id="GO:0005524">
    <property type="term" value="F:ATP binding"/>
    <property type="evidence" value="ECO:0007669"/>
    <property type="project" value="UniProtKB-KW"/>
</dbReference>
<reference evidence="12 13" key="1">
    <citation type="journal article" date="2024" name="Nat. Commun.">
        <title>Phylogenomics reveals the evolutionary origins of lichenization in chlorophyte algae.</title>
        <authorList>
            <person name="Puginier C."/>
            <person name="Libourel C."/>
            <person name="Otte J."/>
            <person name="Skaloud P."/>
            <person name="Haon M."/>
            <person name="Grisel S."/>
            <person name="Petersen M."/>
            <person name="Berrin J.G."/>
            <person name="Delaux P.M."/>
            <person name="Dal Grande F."/>
            <person name="Keller J."/>
        </authorList>
    </citation>
    <scope>NUCLEOTIDE SEQUENCE [LARGE SCALE GENOMIC DNA]</scope>
    <source>
        <strain evidence="12 13">SAG 2043</strain>
    </source>
</reference>
<evidence type="ECO:0000256" key="8">
    <source>
        <dbReference type="ARBA" id="ARBA00047899"/>
    </source>
</evidence>
<dbReference type="GO" id="GO:0004674">
    <property type="term" value="F:protein serine/threonine kinase activity"/>
    <property type="evidence" value="ECO:0007669"/>
    <property type="project" value="UniProtKB-KW"/>
</dbReference>